<feature type="region of interest" description="Disordered" evidence="2">
    <location>
        <begin position="54"/>
        <end position="77"/>
    </location>
</feature>
<evidence type="ECO:0000256" key="2">
    <source>
        <dbReference type="SAM" id="MobiDB-lite"/>
    </source>
</evidence>
<feature type="compositionally biased region" description="Polar residues" evidence="2">
    <location>
        <begin position="12"/>
        <end position="23"/>
    </location>
</feature>
<proteinExistence type="predicted"/>
<comment type="caution">
    <text evidence="3">The sequence shown here is derived from an EMBL/GenBank/DDBJ whole genome shotgun (WGS) entry which is preliminary data.</text>
</comment>
<feature type="region of interest" description="Disordered" evidence="2">
    <location>
        <begin position="1"/>
        <end position="23"/>
    </location>
</feature>
<dbReference type="OrthoDB" id="193258at2759"/>
<protein>
    <submittedName>
        <fullName evidence="3">Uncharacterized protein</fullName>
    </submittedName>
</protein>
<keyword evidence="4" id="KW-1185">Reference proteome</keyword>
<dbReference type="EMBL" id="SRLO01000004">
    <property type="protein sequence ID" value="TNN88672.1"/>
    <property type="molecule type" value="Genomic_DNA"/>
</dbReference>
<feature type="coiled-coil region" evidence="1">
    <location>
        <begin position="77"/>
        <end position="111"/>
    </location>
</feature>
<evidence type="ECO:0000313" key="3">
    <source>
        <dbReference type="EMBL" id="TNN88672.1"/>
    </source>
</evidence>
<feature type="compositionally biased region" description="Basic and acidic residues" evidence="2">
    <location>
        <begin position="63"/>
        <end position="77"/>
    </location>
</feature>
<evidence type="ECO:0000313" key="4">
    <source>
        <dbReference type="Proteomes" id="UP000314294"/>
    </source>
</evidence>
<dbReference type="AlphaFoldDB" id="A0A4Z2JHD4"/>
<gene>
    <name evidence="3" type="ORF">EYF80_001004</name>
</gene>
<accession>A0A4Z2JHD4</accession>
<reference evidence="3 4" key="1">
    <citation type="submission" date="2019-03" db="EMBL/GenBank/DDBJ databases">
        <title>First draft genome of Liparis tanakae, snailfish: a comprehensive survey of snailfish specific genes.</title>
        <authorList>
            <person name="Kim W."/>
            <person name="Song I."/>
            <person name="Jeong J.-H."/>
            <person name="Kim D."/>
            <person name="Kim S."/>
            <person name="Ryu S."/>
            <person name="Song J.Y."/>
            <person name="Lee S.K."/>
        </authorList>
    </citation>
    <scope>NUCLEOTIDE SEQUENCE [LARGE SCALE GENOMIC DNA]</scope>
    <source>
        <tissue evidence="3">Muscle</tissue>
    </source>
</reference>
<sequence>MAGSVPPISWMNPGTTSRDHSSTNPWLAITQAQQEILELRRENQRIMMLQGDSIRGMNPVDNQSDHSARREQRSRWESEWRLEAEKHKAEAERLKGQVEALKETAGRHREEIRDRDGLLNRPSHELEAMREELCRAKKEVSQIRGELTRSSAQNEKISLQVNLFTNKTFHFHTDVDKDHLRFTGILELIFAGCSLMFLGQSCSLNNS</sequence>
<organism evidence="3 4">
    <name type="scientific">Liparis tanakae</name>
    <name type="common">Tanaka's snailfish</name>
    <dbReference type="NCBI Taxonomy" id="230148"/>
    <lineage>
        <taxon>Eukaryota</taxon>
        <taxon>Metazoa</taxon>
        <taxon>Chordata</taxon>
        <taxon>Craniata</taxon>
        <taxon>Vertebrata</taxon>
        <taxon>Euteleostomi</taxon>
        <taxon>Actinopterygii</taxon>
        <taxon>Neopterygii</taxon>
        <taxon>Teleostei</taxon>
        <taxon>Neoteleostei</taxon>
        <taxon>Acanthomorphata</taxon>
        <taxon>Eupercaria</taxon>
        <taxon>Perciformes</taxon>
        <taxon>Cottioidei</taxon>
        <taxon>Cottales</taxon>
        <taxon>Liparidae</taxon>
        <taxon>Liparis</taxon>
    </lineage>
</organism>
<keyword evidence="1" id="KW-0175">Coiled coil</keyword>
<evidence type="ECO:0000256" key="1">
    <source>
        <dbReference type="SAM" id="Coils"/>
    </source>
</evidence>
<name>A0A4Z2JHD4_9TELE</name>
<dbReference type="Proteomes" id="UP000314294">
    <property type="component" value="Unassembled WGS sequence"/>
</dbReference>